<name>W7L447_9CREN</name>
<dbReference type="InterPro" id="IPR044901">
    <property type="entry name" value="Trehalose_TreZ_E-set_sf"/>
</dbReference>
<dbReference type="InterPro" id="IPR015156">
    <property type="entry name" value="Maltooligo_trehalose_arc_C"/>
</dbReference>
<comment type="caution">
    <text evidence="2">The sequence shown here is derived from an EMBL/GenBank/DDBJ whole genome shotgun (WGS) entry which is preliminary data.</text>
</comment>
<accession>W7L447</accession>
<dbReference type="AlphaFoldDB" id="W7L447"/>
<protein>
    <submittedName>
        <fullName evidence="2">Malto-oligosyltrehalose trehalohydrolase</fullName>
    </submittedName>
</protein>
<feature type="domain" description="Malto-oligosyltrehalose trehalohydrolase archaeal C-terminal" evidence="1">
    <location>
        <begin position="78"/>
        <end position="138"/>
    </location>
</feature>
<dbReference type="Gene3D" id="2.60.40.1180">
    <property type="entry name" value="Golgi alpha-mannosidase II"/>
    <property type="match status" value="1"/>
</dbReference>
<dbReference type="Gene3D" id="1.10.10.760">
    <property type="entry name" value="E-set domains of sugar-utilizing enzymes"/>
    <property type="match status" value="1"/>
</dbReference>
<organism evidence="2 3">
    <name type="scientific">Candidatus Aramenus sulfurataquae</name>
    <dbReference type="NCBI Taxonomy" id="1326980"/>
    <lineage>
        <taxon>Archaea</taxon>
        <taxon>Thermoproteota</taxon>
        <taxon>Thermoprotei</taxon>
        <taxon>Sulfolobales</taxon>
        <taxon>Sulfolobaceae</taxon>
        <taxon>Candidatus Aramenus</taxon>
    </lineage>
</organism>
<dbReference type="InterPro" id="IPR013780">
    <property type="entry name" value="Glyco_hydro_b"/>
</dbReference>
<evidence type="ECO:0000313" key="2">
    <source>
        <dbReference type="EMBL" id="EWG06364.1"/>
    </source>
</evidence>
<dbReference type="SUPFAM" id="SSF51445">
    <property type="entry name" value="(Trans)glycosidases"/>
    <property type="match status" value="1"/>
</dbReference>
<evidence type="ECO:0000313" key="3">
    <source>
        <dbReference type="Proteomes" id="UP000054284"/>
    </source>
</evidence>
<dbReference type="InterPro" id="IPR017853">
    <property type="entry name" value="GH"/>
</dbReference>
<dbReference type="Pfam" id="PF09071">
    <property type="entry name" value="Alpha-amyl_C"/>
    <property type="match status" value="1"/>
</dbReference>
<dbReference type="GO" id="GO:0016787">
    <property type="term" value="F:hydrolase activity"/>
    <property type="evidence" value="ECO:0007669"/>
    <property type="project" value="UniProtKB-KW"/>
</dbReference>
<dbReference type="Gene3D" id="3.20.20.80">
    <property type="entry name" value="Glycosidases"/>
    <property type="match status" value="1"/>
</dbReference>
<evidence type="ECO:0000259" key="1">
    <source>
        <dbReference type="Pfam" id="PF09071"/>
    </source>
</evidence>
<proteinExistence type="predicted"/>
<dbReference type="SUPFAM" id="SSF51011">
    <property type="entry name" value="Glycosyl hydrolase domain"/>
    <property type="match status" value="1"/>
</dbReference>
<reference evidence="2 3" key="1">
    <citation type="journal article" date="2014" name="Genome Announc.">
        <title>Draft Genome Sequence of the Sulfolobales Archaeon AZ1, Obtained through Metagenomic Analysis of a Mexican Hot Spring.</title>
        <authorList>
            <person name="Servin-Garciduenas L.E."/>
            <person name="Martinez-Romero E."/>
        </authorList>
    </citation>
    <scope>NUCLEOTIDE SEQUENCE [LARGE SCALE GENOMIC DNA]</scope>
    <source>
        <strain evidence="2">AZ1-illumnia</strain>
    </source>
</reference>
<dbReference type="Proteomes" id="UP000054284">
    <property type="component" value="Unassembled WGS sequence"/>
</dbReference>
<dbReference type="EMBL" id="ASRH01000036">
    <property type="protein sequence ID" value="EWG06364.1"/>
    <property type="molecule type" value="Genomic_DNA"/>
</dbReference>
<dbReference type="PATRIC" id="fig|1326980.6.peg.1984"/>
<sequence length="140" mass="16377">MGEEYGEENPFLFFTDFSDPEVVKNLREGRKREFGEHYYDPQDYSTFQRSKLSWKVNKDILEFYKGLIAIKKKMVDHSREIEVETKDSTVLVKRRDLLVIASFTDSEVEGTWKLLIASSKFPERLTGKVKVPRGAGIYTR</sequence>
<gene>
    <name evidence="2" type="ORF">ASUL_09954</name>
</gene>
<keyword evidence="3" id="KW-1185">Reference proteome</keyword>